<dbReference type="PROSITE" id="PS52035">
    <property type="entry name" value="PEPTIDASE_M14"/>
    <property type="match status" value="1"/>
</dbReference>
<feature type="compositionally biased region" description="Polar residues" evidence="4">
    <location>
        <begin position="340"/>
        <end position="349"/>
    </location>
</feature>
<organism evidence="6 7">
    <name type="scientific">Physocladia obscura</name>
    <dbReference type="NCBI Taxonomy" id="109957"/>
    <lineage>
        <taxon>Eukaryota</taxon>
        <taxon>Fungi</taxon>
        <taxon>Fungi incertae sedis</taxon>
        <taxon>Chytridiomycota</taxon>
        <taxon>Chytridiomycota incertae sedis</taxon>
        <taxon>Chytridiomycetes</taxon>
        <taxon>Chytridiales</taxon>
        <taxon>Chytriomycetaceae</taxon>
        <taxon>Physocladia</taxon>
    </lineage>
</organism>
<dbReference type="GO" id="GO:0008270">
    <property type="term" value="F:zinc ion binding"/>
    <property type="evidence" value="ECO:0007669"/>
    <property type="project" value="InterPro"/>
</dbReference>
<dbReference type="GO" id="GO:0004181">
    <property type="term" value="F:metallocarboxypeptidase activity"/>
    <property type="evidence" value="ECO:0007669"/>
    <property type="project" value="InterPro"/>
</dbReference>
<feature type="region of interest" description="Disordered" evidence="4">
    <location>
        <begin position="320"/>
        <end position="349"/>
    </location>
</feature>
<dbReference type="InterPro" id="IPR040626">
    <property type="entry name" value="Pepdidase_M14_N"/>
</dbReference>
<feature type="compositionally biased region" description="Polar residues" evidence="4">
    <location>
        <begin position="44"/>
        <end position="55"/>
    </location>
</feature>
<comment type="cofactor">
    <cofactor evidence="1">
        <name>Zn(2+)</name>
        <dbReference type="ChEBI" id="CHEBI:29105"/>
    </cofactor>
</comment>
<gene>
    <name evidence="6" type="primary">AGBL2</name>
    <name evidence="6" type="ORF">HK100_002261</name>
</gene>
<evidence type="ECO:0000256" key="2">
    <source>
        <dbReference type="ARBA" id="ARBA00005988"/>
    </source>
</evidence>
<evidence type="ECO:0000256" key="3">
    <source>
        <dbReference type="PROSITE-ProRule" id="PRU01379"/>
    </source>
</evidence>
<dbReference type="Proteomes" id="UP001211907">
    <property type="component" value="Unassembled WGS sequence"/>
</dbReference>
<dbReference type="AlphaFoldDB" id="A0AAD5SY89"/>
<dbReference type="InterPro" id="IPR000834">
    <property type="entry name" value="Peptidase_M14"/>
</dbReference>
<feature type="region of interest" description="Disordered" evidence="4">
    <location>
        <begin position="724"/>
        <end position="758"/>
    </location>
</feature>
<feature type="region of interest" description="Disordered" evidence="4">
    <location>
        <begin position="1"/>
        <end position="55"/>
    </location>
</feature>
<dbReference type="Pfam" id="PF18027">
    <property type="entry name" value="Pepdidase_M14_N"/>
    <property type="match status" value="1"/>
</dbReference>
<feature type="compositionally biased region" description="Polar residues" evidence="4">
    <location>
        <begin position="730"/>
        <end position="739"/>
    </location>
</feature>
<name>A0AAD5SY89_9FUNG</name>
<feature type="active site" description="Proton donor/acceptor" evidence="3">
    <location>
        <position position="876"/>
    </location>
</feature>
<feature type="region of interest" description="Disordered" evidence="4">
    <location>
        <begin position="138"/>
        <end position="162"/>
    </location>
</feature>
<proteinExistence type="inferred from homology"/>
<evidence type="ECO:0000256" key="1">
    <source>
        <dbReference type="ARBA" id="ARBA00001947"/>
    </source>
</evidence>
<keyword evidence="6" id="KW-0121">Carboxypeptidase</keyword>
<comment type="caution">
    <text evidence="6">The sequence shown here is derived from an EMBL/GenBank/DDBJ whole genome shotgun (WGS) entry which is preliminary data.</text>
</comment>
<accession>A0AAD5SY89</accession>
<dbReference type="Pfam" id="PF00246">
    <property type="entry name" value="Peptidase_M14"/>
    <property type="match status" value="1"/>
</dbReference>
<feature type="non-terminal residue" evidence="6">
    <location>
        <position position="936"/>
    </location>
</feature>
<dbReference type="GO" id="GO:0006508">
    <property type="term" value="P:proteolysis"/>
    <property type="evidence" value="ECO:0007669"/>
    <property type="project" value="InterPro"/>
</dbReference>
<evidence type="ECO:0000313" key="6">
    <source>
        <dbReference type="EMBL" id="KAJ3112655.1"/>
    </source>
</evidence>
<evidence type="ECO:0000313" key="7">
    <source>
        <dbReference type="Proteomes" id="UP001211907"/>
    </source>
</evidence>
<feature type="compositionally biased region" description="Basic and acidic residues" evidence="4">
    <location>
        <begin position="328"/>
        <end position="339"/>
    </location>
</feature>
<keyword evidence="6" id="KW-0645">Protease</keyword>
<dbReference type="InterPro" id="IPR050821">
    <property type="entry name" value="Cytosolic_carboxypeptidase"/>
</dbReference>
<dbReference type="Gene3D" id="3.40.630.10">
    <property type="entry name" value="Zn peptidases"/>
    <property type="match status" value="2"/>
</dbReference>
<dbReference type="SUPFAM" id="SSF53187">
    <property type="entry name" value="Zn-dependent exopeptidases"/>
    <property type="match status" value="1"/>
</dbReference>
<keyword evidence="7" id="KW-1185">Reference proteome</keyword>
<comment type="similarity">
    <text evidence="2 3">Belongs to the peptidase M14 family.</text>
</comment>
<keyword evidence="6" id="KW-0378">Hydrolase</keyword>
<evidence type="ECO:0000259" key="5">
    <source>
        <dbReference type="PROSITE" id="PS52035"/>
    </source>
</evidence>
<protein>
    <submittedName>
        <fullName evidence="6">Cytosolic carboxypeptidase 2</fullName>
    </submittedName>
</protein>
<sequence length="936" mass="104832">MSLKHKYGKLVAQPTPPQISSHDRPPYSVILSSQQKSKDHSHQITDTNANSPQKTRLTNTAYANYNNNYTNTSNQKNLTEITFHGPQQLRHQQQQGNSHTTKSFHIYPVTYDPTRHASVNQSVQHQNPEASSVLSNHKDFHENNDQDGNDNDNSDSYKSDAESEFAEEKYMVMLKQYAEMSGIVFSAGFLADYNDDATTTTMPSYFLQEGADVSAVIDSAETLPAYKNRLPKDYIPNVVNPRPLMNSSDGPVFAKWPPFIKNVLEHPVLEKPGTPTTNKEAFYSDQNVQHQQQLPTTTTCAEKFGNIVFEAYYDLQKPQKFGTPKQQRQREDAFSEKKTPQSLATADSFNKSAPPQLVFESRFECGNLAKAIRCGSTCYELYVRNDLNTSGHTQWFYFRVQGMVARNESSYEDVVYRFDIVNLGKPKTLYNCGLRPLMYSKGLFAAKGIGWHRVGQNITYTPSKNILPSNTDDLQTQENQQQQEQKYTLSFTVNFPNYLNDTTYFAHCYPYSYTDLQTDISILKADPLRAPLFRHTVLAKTVAGNNIDLLTVTQPVTAPHELAQRKGIVLSARVHPGETNASWMMKGAIDFLTGDSKQAVELRRRFVVKIVPMLNPDGVVVGNYRCNLTGYDLNRQWRNAALRSSSSSAAAKAVPEVHAMLNLFERSAASREVVLFCDFHGHNRKNGIFMYGCENNNDYPNTTATAPKKQKSHRKVAAFSVDGGSVTIPKKTQSTSSTSLRRDENKNGLSPSPLLKSTPGAFAMTSNEDLKLSEHLLLATPKTVGDIAVTNDSNNNNCDSENACDIGRNNKNGGNQARTIAPIKFAERVFPLMLAQNLPDLFNFRRCQFKMQLSKQGTGRICVRTRFGIVNSFTIESSFCGTDDSCGSSAGWHFGTDDLERMGRGVGITLYDYFICEGMREGVYDTFLEAVFRGDG</sequence>
<dbReference type="Gene3D" id="2.60.40.3120">
    <property type="match status" value="1"/>
</dbReference>
<dbReference type="PANTHER" id="PTHR12756:SF45">
    <property type="entry name" value="CYTOSOLIC CARBOXYPEPTIDASE NNA1"/>
    <property type="match status" value="1"/>
</dbReference>
<evidence type="ECO:0000256" key="4">
    <source>
        <dbReference type="SAM" id="MobiDB-lite"/>
    </source>
</evidence>
<dbReference type="PANTHER" id="PTHR12756">
    <property type="entry name" value="CYTOSOLIC CARBOXYPEPTIDASE"/>
    <property type="match status" value="1"/>
</dbReference>
<reference evidence="6" key="1">
    <citation type="submission" date="2020-05" db="EMBL/GenBank/DDBJ databases">
        <title>Phylogenomic resolution of chytrid fungi.</title>
        <authorList>
            <person name="Stajich J.E."/>
            <person name="Amses K."/>
            <person name="Simmons R."/>
            <person name="Seto K."/>
            <person name="Myers J."/>
            <person name="Bonds A."/>
            <person name="Quandt C.A."/>
            <person name="Barry K."/>
            <person name="Liu P."/>
            <person name="Grigoriev I."/>
            <person name="Longcore J.E."/>
            <person name="James T.Y."/>
        </authorList>
    </citation>
    <scope>NUCLEOTIDE SEQUENCE</scope>
    <source>
        <strain evidence="6">JEL0513</strain>
    </source>
</reference>
<dbReference type="EMBL" id="JADGJH010001520">
    <property type="protein sequence ID" value="KAJ3112655.1"/>
    <property type="molecule type" value="Genomic_DNA"/>
</dbReference>
<feature type="domain" description="Peptidase M14" evidence="5">
    <location>
        <begin position="509"/>
        <end position="914"/>
    </location>
</feature>